<dbReference type="Proteomes" id="UP001344906">
    <property type="component" value="Unassembled WGS sequence"/>
</dbReference>
<keyword evidence="2" id="KW-1185">Reference proteome</keyword>
<evidence type="ECO:0000313" key="1">
    <source>
        <dbReference type="EMBL" id="GLV60457.1"/>
    </source>
</evidence>
<proteinExistence type="predicted"/>
<gene>
    <name evidence="1" type="ORF">KDH_72760</name>
</gene>
<evidence type="ECO:0000313" key="2">
    <source>
        <dbReference type="Proteomes" id="UP001344906"/>
    </source>
</evidence>
<name>A0ABQ6G2W7_9CHLR</name>
<reference evidence="1 2" key="1">
    <citation type="submission" date="2023-02" db="EMBL/GenBank/DDBJ databases">
        <title>Dictyobacter halimunensis sp. nov., a new member of the class Ktedonobacteria from forest soil in a geothermal area.</title>
        <authorList>
            <person name="Rachmania M.K."/>
            <person name="Ningsih F."/>
            <person name="Sakai Y."/>
            <person name="Yabe S."/>
            <person name="Yokota A."/>
            <person name="Sjamsuridzal W."/>
        </authorList>
    </citation>
    <scope>NUCLEOTIDE SEQUENCE [LARGE SCALE GENOMIC DNA]</scope>
    <source>
        <strain evidence="1 2">S3.2.2.5</strain>
    </source>
</reference>
<comment type="caution">
    <text evidence="1">The sequence shown here is derived from an EMBL/GenBank/DDBJ whole genome shotgun (WGS) entry which is preliminary data.</text>
</comment>
<dbReference type="RefSeq" id="WP_338257536.1">
    <property type="nucleotide sequence ID" value="NZ_BSRI01000002.1"/>
</dbReference>
<protein>
    <submittedName>
        <fullName evidence="1">Uncharacterized protein</fullName>
    </submittedName>
</protein>
<sequence>MSENKPKVVVTHRVHDEVLHLLEQTLHFFTAHTLARLRPGARLPG</sequence>
<accession>A0ABQ6G2W7</accession>
<dbReference type="EMBL" id="BSRI01000002">
    <property type="protein sequence ID" value="GLV60457.1"/>
    <property type="molecule type" value="Genomic_DNA"/>
</dbReference>
<organism evidence="1 2">
    <name type="scientific">Dictyobacter halimunensis</name>
    <dbReference type="NCBI Taxonomy" id="3026934"/>
    <lineage>
        <taxon>Bacteria</taxon>
        <taxon>Bacillati</taxon>
        <taxon>Chloroflexota</taxon>
        <taxon>Ktedonobacteria</taxon>
        <taxon>Ktedonobacterales</taxon>
        <taxon>Dictyobacteraceae</taxon>
        <taxon>Dictyobacter</taxon>
    </lineage>
</organism>